<keyword evidence="8" id="KW-0547">Nucleotide-binding</keyword>
<organism evidence="13 14">
    <name type="scientific">Desulfovibrio litoralis DSM 11393</name>
    <dbReference type="NCBI Taxonomy" id="1121455"/>
    <lineage>
        <taxon>Bacteria</taxon>
        <taxon>Pseudomonadati</taxon>
        <taxon>Thermodesulfobacteriota</taxon>
        <taxon>Desulfovibrionia</taxon>
        <taxon>Desulfovibrionales</taxon>
        <taxon>Desulfovibrionaceae</taxon>
        <taxon>Desulfovibrio</taxon>
    </lineage>
</organism>
<evidence type="ECO:0000256" key="7">
    <source>
        <dbReference type="ARBA" id="ARBA00022695"/>
    </source>
</evidence>
<evidence type="ECO:0000256" key="10">
    <source>
        <dbReference type="ARBA" id="ARBA00029774"/>
    </source>
</evidence>
<dbReference type="InterPro" id="IPR006070">
    <property type="entry name" value="Sua5-like_dom"/>
</dbReference>
<name>A0A1M7T6Q9_9BACT</name>
<dbReference type="Gene3D" id="3.90.870.10">
    <property type="entry name" value="DHBP synthase"/>
    <property type="match status" value="1"/>
</dbReference>
<keyword evidence="6" id="KW-0819">tRNA processing</keyword>
<keyword evidence="7" id="KW-0548">Nucleotidyltransferase</keyword>
<dbReference type="InterPro" id="IPR017945">
    <property type="entry name" value="DHBP_synth_RibB-like_a/b_dom"/>
</dbReference>
<comment type="similarity">
    <text evidence="2">Belongs to the SUA5 family.</text>
</comment>
<dbReference type="GO" id="GO:0005737">
    <property type="term" value="C:cytoplasm"/>
    <property type="evidence" value="ECO:0007669"/>
    <property type="project" value="UniProtKB-SubCell"/>
</dbReference>
<dbReference type="NCBIfam" id="TIGR00057">
    <property type="entry name" value="L-threonylcarbamoyladenylate synthase"/>
    <property type="match status" value="1"/>
</dbReference>
<dbReference type="Proteomes" id="UP000186469">
    <property type="component" value="Unassembled WGS sequence"/>
</dbReference>
<dbReference type="GO" id="GO:0006450">
    <property type="term" value="P:regulation of translational fidelity"/>
    <property type="evidence" value="ECO:0007669"/>
    <property type="project" value="TreeGrafter"/>
</dbReference>
<comment type="catalytic activity">
    <reaction evidence="11">
        <text>L-threonine + hydrogencarbonate + ATP = L-threonylcarbamoyladenylate + diphosphate + H2O</text>
        <dbReference type="Rhea" id="RHEA:36407"/>
        <dbReference type="ChEBI" id="CHEBI:15377"/>
        <dbReference type="ChEBI" id="CHEBI:17544"/>
        <dbReference type="ChEBI" id="CHEBI:30616"/>
        <dbReference type="ChEBI" id="CHEBI:33019"/>
        <dbReference type="ChEBI" id="CHEBI:57926"/>
        <dbReference type="ChEBI" id="CHEBI:73682"/>
        <dbReference type="EC" id="2.7.7.87"/>
    </reaction>
</comment>
<dbReference type="GO" id="GO:0000049">
    <property type="term" value="F:tRNA binding"/>
    <property type="evidence" value="ECO:0007669"/>
    <property type="project" value="TreeGrafter"/>
</dbReference>
<keyword evidence="5" id="KW-0808">Transferase</keyword>
<dbReference type="EMBL" id="FRDI01000007">
    <property type="protein sequence ID" value="SHN66400.1"/>
    <property type="molecule type" value="Genomic_DNA"/>
</dbReference>
<dbReference type="GO" id="GO:0061710">
    <property type="term" value="F:L-threonylcarbamoyladenylate synthase"/>
    <property type="evidence" value="ECO:0007669"/>
    <property type="project" value="UniProtKB-EC"/>
</dbReference>
<dbReference type="InterPro" id="IPR050156">
    <property type="entry name" value="TC-AMP_synthase_SUA5"/>
</dbReference>
<evidence type="ECO:0000259" key="12">
    <source>
        <dbReference type="PROSITE" id="PS51163"/>
    </source>
</evidence>
<keyword evidence="14" id="KW-1185">Reference proteome</keyword>
<evidence type="ECO:0000313" key="14">
    <source>
        <dbReference type="Proteomes" id="UP000186469"/>
    </source>
</evidence>
<keyword evidence="9" id="KW-0067">ATP-binding</keyword>
<dbReference type="PROSITE" id="PS51163">
    <property type="entry name" value="YRDC"/>
    <property type="match status" value="1"/>
</dbReference>
<protein>
    <recommendedName>
        <fullName evidence="10">L-threonylcarbamoyladenylate synthase</fullName>
        <ecNumber evidence="3">2.7.7.87</ecNumber>
    </recommendedName>
    <alternativeName>
        <fullName evidence="10">L-threonylcarbamoyladenylate synthase</fullName>
    </alternativeName>
</protein>
<evidence type="ECO:0000256" key="11">
    <source>
        <dbReference type="ARBA" id="ARBA00048366"/>
    </source>
</evidence>
<feature type="domain" description="YrdC-like" evidence="12">
    <location>
        <begin position="4"/>
        <end position="196"/>
    </location>
</feature>
<reference evidence="13 14" key="1">
    <citation type="submission" date="2016-12" db="EMBL/GenBank/DDBJ databases">
        <authorList>
            <person name="Song W.-J."/>
            <person name="Kurnit D.M."/>
        </authorList>
    </citation>
    <scope>NUCLEOTIDE SEQUENCE [LARGE SCALE GENOMIC DNA]</scope>
    <source>
        <strain evidence="13 14">DSM 11393</strain>
    </source>
</reference>
<dbReference type="OrthoDB" id="9814580at2"/>
<dbReference type="EC" id="2.7.7.87" evidence="3"/>
<dbReference type="STRING" id="1121455.SAMN02745728_01634"/>
<dbReference type="AlphaFoldDB" id="A0A1M7T6Q9"/>
<proteinExistence type="inferred from homology"/>
<comment type="subcellular location">
    <subcellularLocation>
        <location evidence="1">Cytoplasm</location>
    </subcellularLocation>
</comment>
<keyword evidence="4" id="KW-0963">Cytoplasm</keyword>
<dbReference type="PANTHER" id="PTHR17490:SF16">
    <property type="entry name" value="THREONYLCARBAMOYL-AMP SYNTHASE"/>
    <property type="match status" value="1"/>
</dbReference>
<dbReference type="Pfam" id="PF01300">
    <property type="entry name" value="Sua5_yciO_yrdC"/>
    <property type="match status" value="1"/>
</dbReference>
<evidence type="ECO:0000256" key="3">
    <source>
        <dbReference type="ARBA" id="ARBA00012584"/>
    </source>
</evidence>
<gene>
    <name evidence="13" type="ORF">SAMN02745728_01634</name>
</gene>
<evidence type="ECO:0000256" key="6">
    <source>
        <dbReference type="ARBA" id="ARBA00022694"/>
    </source>
</evidence>
<evidence type="ECO:0000256" key="4">
    <source>
        <dbReference type="ARBA" id="ARBA00022490"/>
    </source>
</evidence>
<evidence type="ECO:0000313" key="13">
    <source>
        <dbReference type="EMBL" id="SHN66400.1"/>
    </source>
</evidence>
<dbReference type="RefSeq" id="WP_072697323.1">
    <property type="nucleotide sequence ID" value="NZ_FRDI01000007.1"/>
</dbReference>
<evidence type="ECO:0000256" key="5">
    <source>
        <dbReference type="ARBA" id="ARBA00022679"/>
    </source>
</evidence>
<dbReference type="SUPFAM" id="SSF55821">
    <property type="entry name" value="YrdC/RibB"/>
    <property type="match status" value="1"/>
</dbReference>
<dbReference type="GO" id="GO:0003725">
    <property type="term" value="F:double-stranded RNA binding"/>
    <property type="evidence" value="ECO:0007669"/>
    <property type="project" value="InterPro"/>
</dbReference>
<dbReference type="GO" id="GO:0008033">
    <property type="term" value="P:tRNA processing"/>
    <property type="evidence" value="ECO:0007669"/>
    <property type="project" value="UniProtKB-KW"/>
</dbReference>
<evidence type="ECO:0000256" key="1">
    <source>
        <dbReference type="ARBA" id="ARBA00004496"/>
    </source>
</evidence>
<dbReference type="GO" id="GO:0005524">
    <property type="term" value="F:ATP binding"/>
    <property type="evidence" value="ECO:0007669"/>
    <property type="project" value="UniProtKB-KW"/>
</dbReference>
<evidence type="ECO:0000256" key="2">
    <source>
        <dbReference type="ARBA" id="ARBA00007663"/>
    </source>
</evidence>
<accession>A0A1M7T6Q9</accession>
<evidence type="ECO:0000256" key="9">
    <source>
        <dbReference type="ARBA" id="ARBA00022840"/>
    </source>
</evidence>
<sequence>MSKALDLDTAITAMRSGELVVYPTETYFALGCMFNNVKALEKVFALKKRPSTSALPLIIGDMNQLETLTTKLPSAFDSFLMKLELFFWPGALTVLFPAHARVSSLITADSGEVGVRLSSHPQAKELAKRLGPLVASSANFSGESPVIDPETLAPELLNATAGYIIPRPKPAGLAPSTIIRPNGDASEFEIVRCGVVTPQRLKAAGFIVKDY</sequence>
<dbReference type="PANTHER" id="PTHR17490">
    <property type="entry name" value="SUA5"/>
    <property type="match status" value="1"/>
</dbReference>
<evidence type="ECO:0000256" key="8">
    <source>
        <dbReference type="ARBA" id="ARBA00022741"/>
    </source>
</evidence>